<keyword evidence="2" id="KW-0129">CBS domain</keyword>
<organism evidence="5 6">
    <name type="scientific">Dipteronia sinensis</name>
    <dbReference type="NCBI Taxonomy" id="43782"/>
    <lineage>
        <taxon>Eukaryota</taxon>
        <taxon>Viridiplantae</taxon>
        <taxon>Streptophyta</taxon>
        <taxon>Embryophyta</taxon>
        <taxon>Tracheophyta</taxon>
        <taxon>Spermatophyta</taxon>
        <taxon>Magnoliopsida</taxon>
        <taxon>eudicotyledons</taxon>
        <taxon>Gunneridae</taxon>
        <taxon>Pentapetalae</taxon>
        <taxon>rosids</taxon>
        <taxon>malvids</taxon>
        <taxon>Sapindales</taxon>
        <taxon>Sapindaceae</taxon>
        <taxon>Hippocastanoideae</taxon>
        <taxon>Acereae</taxon>
        <taxon>Dipteronia</taxon>
    </lineage>
</organism>
<name>A0AAD9ZKT2_9ROSI</name>
<proteinExistence type="predicted"/>
<accession>A0AAD9ZKT2</accession>
<dbReference type="AlphaFoldDB" id="A0AAD9ZKT2"/>
<dbReference type="InterPro" id="IPR051280">
    <property type="entry name" value="Cl-channel/antiporter"/>
</dbReference>
<evidence type="ECO:0000256" key="1">
    <source>
        <dbReference type="ARBA" id="ARBA00022737"/>
    </source>
</evidence>
<evidence type="ECO:0000313" key="6">
    <source>
        <dbReference type="Proteomes" id="UP001281410"/>
    </source>
</evidence>
<evidence type="ECO:0000256" key="2">
    <source>
        <dbReference type="ARBA" id="ARBA00023122"/>
    </source>
</evidence>
<feature type="region of interest" description="Disordered" evidence="3">
    <location>
        <begin position="1"/>
        <end position="26"/>
    </location>
</feature>
<dbReference type="Proteomes" id="UP001281410">
    <property type="component" value="Unassembled WGS sequence"/>
</dbReference>
<dbReference type="PANTHER" id="PTHR11689:SF144">
    <property type="entry name" value="CHLORIDE CHANNEL PROTEIN"/>
    <property type="match status" value="1"/>
</dbReference>
<keyword evidence="4" id="KW-0812">Transmembrane</keyword>
<gene>
    <name evidence="5" type="ORF">Dsin_030556</name>
</gene>
<dbReference type="PANTHER" id="PTHR11689">
    <property type="entry name" value="CHLORIDE CHANNEL PROTEIN CLC FAMILY MEMBER"/>
    <property type="match status" value="1"/>
</dbReference>
<feature type="compositionally biased region" description="Basic and acidic residues" evidence="3">
    <location>
        <begin position="1"/>
        <end position="14"/>
    </location>
</feature>
<evidence type="ECO:0000256" key="3">
    <source>
        <dbReference type="SAM" id="MobiDB-lite"/>
    </source>
</evidence>
<dbReference type="GO" id="GO:0009705">
    <property type="term" value="C:plant-type vacuole membrane"/>
    <property type="evidence" value="ECO:0007669"/>
    <property type="project" value="TreeGrafter"/>
</dbReference>
<dbReference type="GO" id="GO:0015108">
    <property type="term" value="F:chloride transmembrane transporter activity"/>
    <property type="evidence" value="ECO:0007669"/>
    <property type="project" value="TreeGrafter"/>
</dbReference>
<comment type="caution">
    <text evidence="5">The sequence shown here is derived from an EMBL/GenBank/DDBJ whole genome shotgun (WGS) entry which is preliminary data.</text>
</comment>
<keyword evidence="4" id="KW-0472">Membrane</keyword>
<evidence type="ECO:0000313" key="5">
    <source>
        <dbReference type="EMBL" id="KAK3183270.1"/>
    </source>
</evidence>
<keyword evidence="6" id="KW-1185">Reference proteome</keyword>
<protein>
    <submittedName>
        <fullName evidence="5">Uncharacterized protein</fullName>
    </submittedName>
</protein>
<feature type="transmembrane region" description="Helical" evidence="4">
    <location>
        <begin position="106"/>
        <end position="127"/>
    </location>
</feature>
<dbReference type="EMBL" id="JANJYJ010000010">
    <property type="protein sequence ID" value="KAK3183270.1"/>
    <property type="molecule type" value="Genomic_DNA"/>
</dbReference>
<keyword evidence="1" id="KW-0677">Repeat</keyword>
<sequence>MNMDDDNSRERLEENDIEIEEGDYNERKSSSRLFERFGSETSDYDKEFGSIIKEPLLWKNRTNTTSQIAIVGSNVCTIESLDYEIVENELFKQDWRSRNRVQIFQYIFLKWTLALLIGLGTGLVGLFQ</sequence>
<keyword evidence="4" id="KW-1133">Transmembrane helix</keyword>
<evidence type="ECO:0000256" key="4">
    <source>
        <dbReference type="SAM" id="Phobius"/>
    </source>
</evidence>
<reference evidence="5" key="1">
    <citation type="journal article" date="2023" name="Plant J.">
        <title>Genome sequences and population genomics provide insights into the demographic history, inbreeding, and mutation load of two 'living fossil' tree species of Dipteronia.</title>
        <authorList>
            <person name="Feng Y."/>
            <person name="Comes H.P."/>
            <person name="Chen J."/>
            <person name="Zhu S."/>
            <person name="Lu R."/>
            <person name="Zhang X."/>
            <person name="Li P."/>
            <person name="Qiu J."/>
            <person name="Olsen K.M."/>
            <person name="Qiu Y."/>
        </authorList>
    </citation>
    <scope>NUCLEOTIDE SEQUENCE</scope>
    <source>
        <strain evidence="5">NBL</strain>
    </source>
</reference>